<dbReference type="PANTHER" id="PTHR44329">
    <property type="entry name" value="SERINE/THREONINE-PROTEIN KINASE TNNI3K-RELATED"/>
    <property type="match status" value="1"/>
</dbReference>
<accession>A0ABQ9XN70</accession>
<protein>
    <recommendedName>
        <fullName evidence="2">Protein kinase domain-containing protein</fullName>
    </recommendedName>
</protein>
<comment type="caution">
    <text evidence="3">The sequence shown here is derived from an EMBL/GenBank/DDBJ whole genome shotgun (WGS) entry which is preliminary data.</text>
</comment>
<dbReference type="Pfam" id="PF07714">
    <property type="entry name" value="PK_Tyr_Ser-Thr"/>
    <property type="match status" value="1"/>
</dbReference>
<evidence type="ECO:0000259" key="2">
    <source>
        <dbReference type="PROSITE" id="PS50011"/>
    </source>
</evidence>
<dbReference type="PROSITE" id="PS50011">
    <property type="entry name" value="PROTEIN_KINASE_DOM"/>
    <property type="match status" value="1"/>
</dbReference>
<feature type="domain" description="Protein kinase" evidence="2">
    <location>
        <begin position="1823"/>
        <end position="2154"/>
    </location>
</feature>
<organism evidence="3 4">
    <name type="scientific">Blattamonas nauphoetae</name>
    <dbReference type="NCBI Taxonomy" id="2049346"/>
    <lineage>
        <taxon>Eukaryota</taxon>
        <taxon>Metamonada</taxon>
        <taxon>Preaxostyla</taxon>
        <taxon>Oxymonadida</taxon>
        <taxon>Blattamonas</taxon>
    </lineage>
</organism>
<dbReference type="SUPFAM" id="SSF56112">
    <property type="entry name" value="Protein kinase-like (PK-like)"/>
    <property type="match status" value="1"/>
</dbReference>
<keyword evidence="1" id="KW-1133">Transmembrane helix</keyword>
<dbReference type="InterPro" id="IPR011009">
    <property type="entry name" value="Kinase-like_dom_sf"/>
</dbReference>
<keyword evidence="4" id="KW-1185">Reference proteome</keyword>
<feature type="transmembrane region" description="Helical" evidence="1">
    <location>
        <begin position="1834"/>
        <end position="1859"/>
    </location>
</feature>
<sequence length="2161" mass="235129">MYGTVCSDINNAGSLLCQNSSFTSCKTDPKSFQNQHYSTTTPFSISTSHFFLLCTFKSCTSDTSRSSCIHSTSSPKLAIEQCSFQECHTTTDTISGGAIFVTGTSETVVSITTSCFVDCSSAHEAGNCLGGSIISAGWDSKSTDSIFSNILFQNSKTTNNTDAGSGGAVTFSDCTSIALRFLRFANNSAASNLGNDILFANESEPAPIWDIVFCESSSLSPQVTITDFATYNNLDDLLSSSSAEVEIQSSSISEVDDTTALLSITLNRTVTGPVLILVDNSEDSGTSREGAAPTIPRVLAFSIDGEIDSSHAFSFGEAGLLQSPLTSYTVSAISFPPDTPTLISVSCSLDESRTKADLVFTGALIASGQFLVTLNGSRSFSVSFTLDSDGMSTAKTTLLLNGNEEALAENTLYQIESVVSQTVPQSSVNVLESIQFKTPEAARLIEVHVGELTGLKKDSLNLSFSSVLLEKNTEYIVRFNLNGDTEGSQSMSHTIPTDDNGDLLDLKVCFLPSSEEDTSTLWQHDAKYTITSVVAENRTESALISDHSISMPSEPIRVTQTESLGLLGTKKSLAIVVTGQGFPPSLQSLSVRRGDTIALSDSIEMNENNITAHFSTSSSENETTLAFGQEYSLYLFDGSSDFGVCGTISFRVPSPPLITSFWTELSESHQGLYLKVNGSNLSPDTSYIATINDNKVTITISSTTHGSSSEIPVRRGESLMEFGKTYTVTAMTKDDNESEHAFLENSSFSTPDGPEVIAVECNLDDMRTGADVIVKGRSIPNGEYEIVLNTADRFRVNLTLDEEGESSGKVRLRLDGSEGGLKEDEPLKVTEVNAVHDEEMVVGVKGTVEFVTPKVARLEKIDVGELDSVTKSNLTLSFTSSLMEKGKEYKVTLVRVVEPITEEGESGGEDQEPTEERIVISCRTDEQGVLENVTIHLSPSCFGEEGSNEMRFGENYAITSVVGVGRNESVLISEKTISMPSEPIRVTGIDSVALSGPKKSLTIVVTGRGFPLSLSSLSVRRDDTTVSCVSNEMNENNITARFSTSSSENETTLAFGKEYSLYSFNESTDFGVCGSISFRVPSPPLITSFSTTLSSDRTGFILTAAGSNLPQDTPYTVTIGDFSFNFSFSTPTSGSSSFIPVGLESSLLFNTTYHVTSLVREDDKVDYAFIINNSFTTPEGPKLTSIDYSLKPTDGNYINLSLVGEDIPDGPVKLTIQRLDYPTSNVTVEVTINEVLPIKVYKDAFWNYDLGYEVISASCCDISLLFSTDTFITIFRTPPKPIRFTNTSCKLNAQKNMTLSITLEADDTLAADTNLTVSVRRIVNGEPKDPAICLGTITVTSPTKEATLGVLVFEPKQKLLDFETTYEVTSVVMTPDVCAVDDGITFTVPQDEPRALSVTCLYDDEDKLTLNVDGLNFREEGETLSFQLTGVQTRNPGSSIYTPNSYNITIEVTTHTSTFASALVEFAEDDLHLRYSYTYTIKFANFTAFDAHLHTTSLSTPSKHRLGSVSCHSDQKDQDYAIIEFKGKTILNGSYTVVLQKTGSRNITQTLTMTDKNTGQLRVLAYKQKDFEYDSEFKIVDMFNETDIITLPPEEDRTFSIPPAPPRITSATCTFLDAEQTSIQIVFSGEDLPHNKGDDAEINVIPLLDGAIRDDPVQSLYLPIASPSSLQPFAEQIFESWGASFEYGMDYTLSSVKIGEISGFLPSEIVFSVPQEPLRVVSIEIGNETNLVEIKLIGRLFAKGENYTLTLIGNNPDPSEMNKTPSTHTLTVTLTGQSSTNAFGGVSVTKDDSSKLIARYSYTITAISNGILSCSPSDKSFKAPKYTQLEKNNYWTIFVAVAAAVGALIVVIIFVISCCCRHRKKKQRIEQNLAAQNVIISSVIIGSEKYLLISSSGAKKLTSSQLALLNKSKSSTISSAASTKEMLSQVIISTNVTEGEQSGVITGIRLNGVVARNEVMGKETIPEHVKAVKTLSTRLHKESNSFGKRQAQREIASGLVKLVASDIDKKDILMNLNSHFIMFDENESMILKLSGFDQQNWDPESTDNVIPPNEMLRYSAPEQCDENDQTDDSVDPQKVAVFRLGLLLYEMEAEETPLQEMDALTAHRQITAGVRPKLSKVLNDQMRELIEKCLDPDPEYRPTLTTVATELGFIEETRYIG</sequence>
<evidence type="ECO:0000313" key="4">
    <source>
        <dbReference type="Proteomes" id="UP001281761"/>
    </source>
</evidence>
<proteinExistence type="predicted"/>
<dbReference type="InterPro" id="IPR000719">
    <property type="entry name" value="Prot_kinase_dom"/>
</dbReference>
<evidence type="ECO:0000256" key="1">
    <source>
        <dbReference type="SAM" id="Phobius"/>
    </source>
</evidence>
<keyword evidence="1" id="KW-0472">Membrane</keyword>
<reference evidence="3 4" key="1">
    <citation type="journal article" date="2022" name="bioRxiv">
        <title>Genomics of Preaxostyla Flagellates Illuminates Evolutionary Transitions and the Path Towards Mitochondrial Loss.</title>
        <authorList>
            <person name="Novak L.V.F."/>
            <person name="Treitli S.C."/>
            <person name="Pyrih J."/>
            <person name="Halakuc P."/>
            <person name="Pipaliya S.V."/>
            <person name="Vacek V."/>
            <person name="Brzon O."/>
            <person name="Soukal P."/>
            <person name="Eme L."/>
            <person name="Dacks J.B."/>
            <person name="Karnkowska A."/>
            <person name="Elias M."/>
            <person name="Hampl V."/>
        </authorList>
    </citation>
    <scope>NUCLEOTIDE SEQUENCE [LARGE SCALE GENOMIC DNA]</scope>
    <source>
        <strain evidence="3">NAU3</strain>
        <tissue evidence="3">Gut</tissue>
    </source>
</reference>
<dbReference type="EMBL" id="JARBJD010000086">
    <property type="protein sequence ID" value="KAK2953848.1"/>
    <property type="molecule type" value="Genomic_DNA"/>
</dbReference>
<name>A0ABQ9XN70_9EUKA</name>
<dbReference type="InterPro" id="IPR001245">
    <property type="entry name" value="Ser-Thr/Tyr_kinase_cat_dom"/>
</dbReference>
<dbReference type="Proteomes" id="UP001281761">
    <property type="component" value="Unassembled WGS sequence"/>
</dbReference>
<gene>
    <name evidence="3" type="ORF">BLNAU_11251</name>
</gene>
<dbReference type="Gene3D" id="1.10.510.10">
    <property type="entry name" value="Transferase(Phosphotransferase) domain 1"/>
    <property type="match status" value="1"/>
</dbReference>
<evidence type="ECO:0000313" key="3">
    <source>
        <dbReference type="EMBL" id="KAK2953848.1"/>
    </source>
</evidence>
<dbReference type="InterPro" id="IPR051681">
    <property type="entry name" value="Ser/Thr_Kinases-Pseudokinases"/>
</dbReference>
<keyword evidence="1" id="KW-0812">Transmembrane</keyword>